<reference evidence="1" key="2">
    <citation type="submission" date="2016-06" db="EMBL/GenBank/DDBJ databases">
        <title>The genome of a short-lived fish provides insights into sex chromosome evolution and the genetic control of aging.</title>
        <authorList>
            <person name="Reichwald K."/>
            <person name="Felder M."/>
            <person name="Petzold A."/>
            <person name="Koch P."/>
            <person name="Groth M."/>
            <person name="Platzer M."/>
        </authorList>
    </citation>
    <scope>NUCLEOTIDE SEQUENCE</scope>
    <source>
        <tissue evidence="1">Brain</tissue>
    </source>
</reference>
<organism evidence="1">
    <name type="scientific">Nothobranchius pienaari</name>
    <dbReference type="NCBI Taxonomy" id="704102"/>
    <lineage>
        <taxon>Eukaryota</taxon>
        <taxon>Metazoa</taxon>
        <taxon>Chordata</taxon>
        <taxon>Craniata</taxon>
        <taxon>Vertebrata</taxon>
        <taxon>Euteleostomi</taxon>
        <taxon>Actinopterygii</taxon>
        <taxon>Neopterygii</taxon>
        <taxon>Teleostei</taxon>
        <taxon>Neoteleostei</taxon>
        <taxon>Acanthomorphata</taxon>
        <taxon>Ovalentaria</taxon>
        <taxon>Atherinomorphae</taxon>
        <taxon>Cyprinodontiformes</taxon>
        <taxon>Nothobranchiidae</taxon>
        <taxon>Nothobranchius</taxon>
    </lineage>
</organism>
<dbReference type="EMBL" id="HAEF01001248">
    <property type="protein sequence ID" value="SBR38630.1"/>
    <property type="molecule type" value="Transcribed_RNA"/>
</dbReference>
<feature type="non-terminal residue" evidence="1">
    <location>
        <position position="1"/>
    </location>
</feature>
<sequence length="82" mass="8846">TATEIFDSKIKLADILFVYFLSQYVHISVHVHQHSGDCCRALVEGSCEVAVPAKAAPKTLKAVSEYVGNTSSLRSHVSCSPP</sequence>
<gene>
    <name evidence="1" type="primary">BX530070.1</name>
</gene>
<accession>A0A1A8L1E1</accession>
<proteinExistence type="predicted"/>
<name>A0A1A8L1E1_9TELE</name>
<protein>
    <submittedName>
        <fullName evidence="1">Uncharacterized protein</fullName>
    </submittedName>
</protein>
<dbReference type="AlphaFoldDB" id="A0A1A8L1E1"/>
<reference evidence="1" key="1">
    <citation type="submission" date="2016-05" db="EMBL/GenBank/DDBJ databases">
        <authorList>
            <person name="Lavstsen T."/>
            <person name="Jespersen J.S."/>
        </authorList>
    </citation>
    <scope>NUCLEOTIDE SEQUENCE</scope>
    <source>
        <tissue evidence="1">Brain</tissue>
    </source>
</reference>
<feature type="non-terminal residue" evidence="1">
    <location>
        <position position="82"/>
    </location>
</feature>
<evidence type="ECO:0000313" key="1">
    <source>
        <dbReference type="EMBL" id="SBR38630.1"/>
    </source>
</evidence>